<accession>A0ABT2TGR0</accession>
<dbReference type="InterPro" id="IPR001611">
    <property type="entry name" value="Leu-rich_rpt"/>
</dbReference>
<gene>
    <name evidence="6" type="ORF">OCV88_01940</name>
</gene>
<keyword evidence="4" id="KW-0812">Transmembrane</keyword>
<dbReference type="EMBL" id="JAOQJQ010000001">
    <property type="protein sequence ID" value="MCU6761096.1"/>
    <property type="molecule type" value="Genomic_DNA"/>
</dbReference>
<keyword evidence="2" id="KW-0677">Repeat</keyword>
<evidence type="ECO:0000256" key="2">
    <source>
        <dbReference type="ARBA" id="ARBA00022737"/>
    </source>
</evidence>
<sequence>MRDEFNLYEGRENYIFVSYSHKDKDRVFPVLKKMIESGYRIWFDKGIHPGSQWPEIVAGHLARCTVFMVFISDHYMQSQNCIRELHFAVARNKSLISIMLQPVLLTPGVEMQLCVSQAVRHYEFPTEEQFYKVLNTSAVLEQCQRREELFTAEELPVTKEKEGQPEQIVPQKMKAGDASGEVPAGSAKTGTETFRQSEKEHSQRIQKSGKRNYFWLVIIIIAALGLTAAGVGMKVYHTVEIDGEKYSRKETSLTVADKRVTEELIQKLKSFSKLHMLDFKNCTFEPQALDGLGELQELTQLKLEHCENIENLTFVNELTGLYRLELSDCGINNKSFDQIKSSDRLQVLTVSGNPELSEIEWLSHFPELSSLKLERNSIRDVAFVSELENLGTLSLAENKIEKISSPFKSLRISNLDLSDNQITDFSGLDNLTVLTKIDISGNDYSRISDKEGLKCITKSAAVLKIADLSGNDFSQTAIERMFADCTQLKEVHIDDNKSLTTLEMFSKGKELETITASGCGLKKLGNLTGCRGLKSMNLSDNQLGSLSGFPKITASSVYLLDLSGNQLTDLDGLDGGTSYQKLILYGNKWDEKVLNEVLAGLKGNYLGISYIKGLKPESVKGFISCYMEGVPDDQKVIWEDALGSGCHFERMQITES</sequence>
<feature type="domain" description="TIR" evidence="5">
    <location>
        <begin position="15"/>
        <end position="107"/>
    </location>
</feature>
<dbReference type="SMART" id="SM00365">
    <property type="entry name" value="LRR_SD22"/>
    <property type="match status" value="5"/>
</dbReference>
<dbReference type="PROSITE" id="PS51450">
    <property type="entry name" value="LRR"/>
    <property type="match status" value="3"/>
</dbReference>
<dbReference type="Gene3D" id="3.40.50.10140">
    <property type="entry name" value="Toll/interleukin-1 receptor homology (TIR) domain"/>
    <property type="match status" value="1"/>
</dbReference>
<dbReference type="SUPFAM" id="SSF52200">
    <property type="entry name" value="Toll/Interleukin receptor TIR domain"/>
    <property type="match status" value="1"/>
</dbReference>
<keyword evidence="1" id="KW-0433">Leucine-rich repeat</keyword>
<evidence type="ECO:0000259" key="5">
    <source>
        <dbReference type="Pfam" id="PF13676"/>
    </source>
</evidence>
<evidence type="ECO:0000313" key="7">
    <source>
        <dbReference type="Proteomes" id="UP001652442"/>
    </source>
</evidence>
<dbReference type="PANTHER" id="PTHR46652:SF7">
    <property type="entry name" value="LEUCINE-RICH REPEAT AND IQ DOMAIN-CONTAINING PROTEIN 1"/>
    <property type="match status" value="1"/>
</dbReference>
<keyword evidence="7" id="KW-1185">Reference proteome</keyword>
<dbReference type="SUPFAM" id="SSF52058">
    <property type="entry name" value="L domain-like"/>
    <property type="match status" value="1"/>
</dbReference>
<dbReference type="PANTHER" id="PTHR46652">
    <property type="entry name" value="LEUCINE-RICH REPEAT AND IQ DOMAIN-CONTAINING PROTEIN 1-RELATED"/>
    <property type="match status" value="1"/>
</dbReference>
<protein>
    <submittedName>
        <fullName evidence="6">TIR domain-containing protein</fullName>
    </submittedName>
</protein>
<feature type="transmembrane region" description="Helical" evidence="4">
    <location>
        <begin position="213"/>
        <end position="233"/>
    </location>
</feature>
<dbReference type="InterPro" id="IPR035897">
    <property type="entry name" value="Toll_tir_struct_dom_sf"/>
</dbReference>
<evidence type="ECO:0000313" key="6">
    <source>
        <dbReference type="EMBL" id="MCU6761096.1"/>
    </source>
</evidence>
<dbReference type="InterPro" id="IPR000157">
    <property type="entry name" value="TIR_dom"/>
</dbReference>
<evidence type="ECO:0000256" key="3">
    <source>
        <dbReference type="SAM" id="MobiDB-lite"/>
    </source>
</evidence>
<evidence type="ECO:0000256" key="4">
    <source>
        <dbReference type="SAM" id="Phobius"/>
    </source>
</evidence>
<organism evidence="6 7">
    <name type="scientific">Brotonthovivens ammoniilytica</name>
    <dbReference type="NCBI Taxonomy" id="2981725"/>
    <lineage>
        <taxon>Bacteria</taxon>
        <taxon>Bacillati</taxon>
        <taxon>Bacillota</taxon>
        <taxon>Clostridia</taxon>
        <taxon>Lachnospirales</taxon>
        <taxon>Lachnospiraceae</taxon>
        <taxon>Brotonthovivens</taxon>
    </lineage>
</organism>
<dbReference type="Pfam" id="PF13676">
    <property type="entry name" value="TIR_2"/>
    <property type="match status" value="1"/>
</dbReference>
<dbReference type="InterPro" id="IPR050836">
    <property type="entry name" value="SDS22/Internalin_LRR"/>
</dbReference>
<dbReference type="RefSeq" id="WP_158423942.1">
    <property type="nucleotide sequence ID" value="NZ_JAOQJQ010000001.1"/>
</dbReference>
<keyword evidence="4" id="KW-1133">Transmembrane helix</keyword>
<keyword evidence="4" id="KW-0472">Membrane</keyword>
<evidence type="ECO:0000256" key="1">
    <source>
        <dbReference type="ARBA" id="ARBA00022614"/>
    </source>
</evidence>
<feature type="region of interest" description="Disordered" evidence="3">
    <location>
        <begin position="172"/>
        <end position="204"/>
    </location>
</feature>
<proteinExistence type="predicted"/>
<reference evidence="6 7" key="1">
    <citation type="journal article" date="2021" name="ISME Commun">
        <title>Automated analysis of genomic sequences facilitates high-throughput and comprehensive description of bacteria.</title>
        <authorList>
            <person name="Hitch T.C.A."/>
        </authorList>
    </citation>
    <scope>NUCLEOTIDE SEQUENCE [LARGE SCALE GENOMIC DNA]</scope>
    <source>
        <strain evidence="6 7">Sanger_109</strain>
    </source>
</reference>
<name>A0ABT2TGR0_9FIRM</name>
<dbReference type="Gene3D" id="3.80.10.10">
    <property type="entry name" value="Ribonuclease Inhibitor"/>
    <property type="match status" value="3"/>
</dbReference>
<comment type="caution">
    <text evidence="6">The sequence shown here is derived from an EMBL/GenBank/DDBJ whole genome shotgun (WGS) entry which is preliminary data.</text>
</comment>
<dbReference type="Proteomes" id="UP001652442">
    <property type="component" value="Unassembled WGS sequence"/>
</dbReference>
<dbReference type="InterPro" id="IPR032675">
    <property type="entry name" value="LRR_dom_sf"/>
</dbReference>